<accession>X6LWP3</accession>
<comment type="caution">
    <text evidence="1">The sequence shown here is derived from an EMBL/GenBank/DDBJ whole genome shotgun (WGS) entry which is preliminary data.</text>
</comment>
<evidence type="ECO:0000313" key="2">
    <source>
        <dbReference type="Proteomes" id="UP000023152"/>
    </source>
</evidence>
<reference evidence="1 2" key="1">
    <citation type="journal article" date="2013" name="Curr. Biol.">
        <title>The Genome of the Foraminiferan Reticulomyxa filosa.</title>
        <authorList>
            <person name="Glockner G."/>
            <person name="Hulsmann N."/>
            <person name="Schleicher M."/>
            <person name="Noegel A.A."/>
            <person name="Eichinger L."/>
            <person name="Gallinger C."/>
            <person name="Pawlowski J."/>
            <person name="Sierra R."/>
            <person name="Euteneuer U."/>
            <person name="Pillet L."/>
            <person name="Moustafa A."/>
            <person name="Platzer M."/>
            <person name="Groth M."/>
            <person name="Szafranski K."/>
            <person name="Schliwa M."/>
        </authorList>
    </citation>
    <scope>NUCLEOTIDE SEQUENCE [LARGE SCALE GENOMIC DNA]</scope>
</reference>
<dbReference type="EMBL" id="ASPP01028470">
    <property type="protein sequence ID" value="ETO05150.1"/>
    <property type="molecule type" value="Genomic_DNA"/>
</dbReference>
<organism evidence="1 2">
    <name type="scientific">Reticulomyxa filosa</name>
    <dbReference type="NCBI Taxonomy" id="46433"/>
    <lineage>
        <taxon>Eukaryota</taxon>
        <taxon>Sar</taxon>
        <taxon>Rhizaria</taxon>
        <taxon>Retaria</taxon>
        <taxon>Foraminifera</taxon>
        <taxon>Monothalamids</taxon>
        <taxon>Reticulomyxidae</taxon>
        <taxon>Reticulomyxa</taxon>
    </lineage>
</organism>
<sequence length="404" mass="47387">TVQFKTGDCYMMMDLGAGTADMVCHEITGPFEVKEMVASFGGPWGSYYINKDIEAIFDKIFTIKSNKKSDEKKMKEFQATHPIHYLQLLENIEKSKQRFFNNKKTTGVYRIEIPYEFDQFMQDNIPSNLEELVSNFKYLEESGHEYDQEYLSLSCKLWMKLFDKRIDPIIKQMDEMLKRNEKILSGKLKYICLVGGFSQSPYLQHKLKQHYESRYKFVMSKRPVFSVVEGAAQLARIPSFISSRIVKYTYGAGVGWPIEYARSLKISEDHISKHKLIRDITNQEYVDNCFNVFVNKDEEVKVGQVDYCNIYYVLNIKCYEKTIFITIYRSEEIDPRVITGCERLGCIKIPYPEDFDAVKDSIYVRFYFGETMIRVTITMKGKEYVEHEEQIKYDFGVQHLDSVG</sequence>
<dbReference type="InterPro" id="IPR043129">
    <property type="entry name" value="ATPase_NBD"/>
</dbReference>
<dbReference type="SUPFAM" id="SSF53067">
    <property type="entry name" value="Actin-like ATPase domain"/>
    <property type="match status" value="1"/>
</dbReference>
<dbReference type="OrthoDB" id="2963168at2759"/>
<dbReference type="PANTHER" id="PTHR14187:SF5">
    <property type="entry name" value="HEAT SHOCK 70 KDA PROTEIN 12A"/>
    <property type="match status" value="1"/>
</dbReference>
<evidence type="ECO:0000313" key="1">
    <source>
        <dbReference type="EMBL" id="ETO05150.1"/>
    </source>
</evidence>
<dbReference type="Proteomes" id="UP000023152">
    <property type="component" value="Unassembled WGS sequence"/>
</dbReference>
<protein>
    <submittedName>
        <fullName evidence="1">Uncharacterized protein</fullName>
    </submittedName>
</protein>
<gene>
    <name evidence="1" type="ORF">RFI_32245</name>
</gene>
<dbReference type="PANTHER" id="PTHR14187">
    <property type="entry name" value="ALPHA KINASE/ELONGATION FACTOR 2 KINASE"/>
    <property type="match status" value="1"/>
</dbReference>
<dbReference type="AlphaFoldDB" id="X6LWP3"/>
<proteinExistence type="predicted"/>
<dbReference type="Gene3D" id="3.90.640.10">
    <property type="entry name" value="Actin, Chain A, domain 4"/>
    <property type="match status" value="1"/>
</dbReference>
<dbReference type="Gene3D" id="3.30.420.40">
    <property type="match status" value="2"/>
</dbReference>
<name>X6LWP3_RETFI</name>
<keyword evidence="2" id="KW-1185">Reference proteome</keyword>
<feature type="non-terminal residue" evidence="1">
    <location>
        <position position="1"/>
    </location>
</feature>